<dbReference type="PANTHER" id="PTHR43377:SF1">
    <property type="entry name" value="BILIVERDIN REDUCTASE A"/>
    <property type="match status" value="1"/>
</dbReference>
<reference evidence="2 3" key="1">
    <citation type="submission" date="2019-08" db="EMBL/GenBank/DDBJ databases">
        <authorList>
            <person name="Dhanesh K."/>
            <person name="Kumar G."/>
            <person name="Sasikala C."/>
            <person name="Venkata Ramana C."/>
        </authorList>
    </citation>
    <scope>NUCLEOTIDE SEQUENCE [LARGE SCALE GENOMIC DNA]</scope>
    <source>
        <strain evidence="2 3">JC645</strain>
    </source>
</reference>
<organism evidence="2 3">
    <name type="scientific">Roseiconus nitratireducens</name>
    <dbReference type="NCBI Taxonomy" id="2605748"/>
    <lineage>
        <taxon>Bacteria</taxon>
        <taxon>Pseudomonadati</taxon>
        <taxon>Planctomycetota</taxon>
        <taxon>Planctomycetia</taxon>
        <taxon>Pirellulales</taxon>
        <taxon>Pirellulaceae</taxon>
        <taxon>Roseiconus</taxon>
    </lineage>
</organism>
<evidence type="ECO:0000313" key="2">
    <source>
        <dbReference type="EMBL" id="KAA5542162.1"/>
    </source>
</evidence>
<dbReference type="GO" id="GO:0000166">
    <property type="term" value="F:nucleotide binding"/>
    <property type="evidence" value="ECO:0007669"/>
    <property type="project" value="InterPro"/>
</dbReference>
<comment type="caution">
    <text evidence="2">The sequence shown here is derived from an EMBL/GenBank/DDBJ whole genome shotgun (WGS) entry which is preliminary data.</text>
</comment>
<dbReference type="InterPro" id="IPR000683">
    <property type="entry name" value="Gfo/Idh/MocA-like_OxRdtase_N"/>
</dbReference>
<dbReference type="SUPFAM" id="SSF51735">
    <property type="entry name" value="NAD(P)-binding Rossmann-fold domains"/>
    <property type="match status" value="1"/>
</dbReference>
<dbReference type="InterPro" id="IPR036291">
    <property type="entry name" value="NAD(P)-bd_dom_sf"/>
</dbReference>
<dbReference type="RefSeq" id="WP_150077309.1">
    <property type="nucleotide sequence ID" value="NZ_VWOX01000008.1"/>
</dbReference>
<dbReference type="Pfam" id="PF01408">
    <property type="entry name" value="GFO_IDH_MocA"/>
    <property type="match status" value="1"/>
</dbReference>
<name>A0A5M6D7A8_9BACT</name>
<dbReference type="Proteomes" id="UP000324479">
    <property type="component" value="Unassembled WGS sequence"/>
</dbReference>
<dbReference type="InterPro" id="IPR051450">
    <property type="entry name" value="Gfo/Idh/MocA_Oxidoreductases"/>
</dbReference>
<dbReference type="AlphaFoldDB" id="A0A5M6D7A8"/>
<evidence type="ECO:0000313" key="3">
    <source>
        <dbReference type="Proteomes" id="UP000324479"/>
    </source>
</evidence>
<proteinExistence type="predicted"/>
<keyword evidence="3" id="KW-1185">Reference proteome</keyword>
<gene>
    <name evidence="2" type="ORF">FYK55_15240</name>
</gene>
<accession>A0A5M6D7A8</accession>
<protein>
    <recommendedName>
        <fullName evidence="1">Gfo/Idh/MocA-like oxidoreductase N-terminal domain-containing protein</fullName>
    </recommendedName>
</protein>
<sequence>MRTIALVGGGRWSRVLLSVLSEVPDVAQVLWITHYGYEAAVDWVAQHGMQSVRVLRSLDSLEEADAALVANSPHSHFPSVNALLDRGIPCLCEKPLVMETNEARQLLQRSIETETLVGVDLELSRASYALDFAALATSLPIHTIDMIWHDPWLEDRYGERKSPSVHTTFAHDILPHVWSLLRLLLPHESARVCDVDYRPDATRMFYRHRDAEINVSVSRRSVNRKRRIVINQGEAELDYSPEPGRTTYRGRTTDNRWRDPRPLAAVIHEFLAELDSPSDATDWDLAIQNCIESVDFAVSANRRLVEDQQACWDAIRIQGFDPKDPHQLAVAVDLLGPRAAAIGHYLPLVDPRDQRESVCQWVSLLDQSSDIEG</sequence>
<dbReference type="PANTHER" id="PTHR43377">
    <property type="entry name" value="BILIVERDIN REDUCTASE A"/>
    <property type="match status" value="1"/>
</dbReference>
<evidence type="ECO:0000259" key="1">
    <source>
        <dbReference type="Pfam" id="PF01408"/>
    </source>
</evidence>
<dbReference type="Gene3D" id="3.40.50.720">
    <property type="entry name" value="NAD(P)-binding Rossmann-like Domain"/>
    <property type="match status" value="1"/>
</dbReference>
<dbReference type="Gene3D" id="3.30.360.10">
    <property type="entry name" value="Dihydrodipicolinate Reductase, domain 2"/>
    <property type="match status" value="1"/>
</dbReference>
<dbReference type="EMBL" id="VWOX01000008">
    <property type="protein sequence ID" value="KAA5542162.1"/>
    <property type="molecule type" value="Genomic_DNA"/>
</dbReference>
<feature type="domain" description="Gfo/Idh/MocA-like oxidoreductase N-terminal" evidence="1">
    <location>
        <begin position="4"/>
        <end position="119"/>
    </location>
</feature>